<accession>A0ABV2XLY2</accession>
<evidence type="ECO:0000313" key="2">
    <source>
        <dbReference type="EMBL" id="MEU2264999.1"/>
    </source>
</evidence>
<feature type="transmembrane region" description="Helical" evidence="1">
    <location>
        <begin position="36"/>
        <end position="59"/>
    </location>
</feature>
<name>A0ABV2XLY2_9ACTN</name>
<keyword evidence="1" id="KW-1133">Transmembrane helix</keyword>
<keyword evidence="3" id="KW-1185">Reference proteome</keyword>
<feature type="transmembrane region" description="Helical" evidence="1">
    <location>
        <begin position="6"/>
        <end position="24"/>
    </location>
</feature>
<keyword evidence="1" id="KW-0812">Transmembrane</keyword>
<dbReference type="EMBL" id="JBEYBN010000001">
    <property type="protein sequence ID" value="MEU2264999.1"/>
    <property type="molecule type" value="Genomic_DNA"/>
</dbReference>
<evidence type="ECO:0000256" key="1">
    <source>
        <dbReference type="SAM" id="Phobius"/>
    </source>
</evidence>
<proteinExistence type="predicted"/>
<reference evidence="2 3" key="1">
    <citation type="submission" date="2024-06" db="EMBL/GenBank/DDBJ databases">
        <title>The Natural Products Discovery Center: Release of the First 8490 Sequenced Strains for Exploring Actinobacteria Biosynthetic Diversity.</title>
        <authorList>
            <person name="Kalkreuter E."/>
            <person name="Kautsar S.A."/>
            <person name="Yang D."/>
            <person name="Bader C.D."/>
            <person name="Teijaro C.N."/>
            <person name="Fluegel L."/>
            <person name="Davis C.M."/>
            <person name="Simpson J.R."/>
            <person name="Lauterbach L."/>
            <person name="Steele A.D."/>
            <person name="Gui C."/>
            <person name="Meng S."/>
            <person name="Li G."/>
            <person name="Viehrig K."/>
            <person name="Ye F."/>
            <person name="Su P."/>
            <person name="Kiefer A.F."/>
            <person name="Nichols A."/>
            <person name="Cepeda A.J."/>
            <person name="Yan W."/>
            <person name="Fan B."/>
            <person name="Jiang Y."/>
            <person name="Adhikari A."/>
            <person name="Zheng C.-J."/>
            <person name="Schuster L."/>
            <person name="Cowan T.M."/>
            <person name="Smanski M.J."/>
            <person name="Chevrette M.G."/>
            <person name="De Carvalho L.P.S."/>
            <person name="Shen B."/>
        </authorList>
    </citation>
    <scope>NUCLEOTIDE SEQUENCE [LARGE SCALE GENOMIC DNA]</scope>
    <source>
        <strain evidence="2 3">NPDC019583</strain>
    </source>
</reference>
<keyword evidence="1" id="KW-0472">Membrane</keyword>
<gene>
    <name evidence="2" type="ORF">ABZ568_00795</name>
</gene>
<protein>
    <submittedName>
        <fullName evidence="2">Uncharacterized protein</fullName>
    </submittedName>
</protein>
<dbReference type="RefSeq" id="WP_359784391.1">
    <property type="nucleotide sequence ID" value="NZ_JBEYBN010000001.1"/>
</dbReference>
<organism evidence="2 3">
    <name type="scientific">Streptomyces olindensis</name>
    <dbReference type="NCBI Taxonomy" id="358823"/>
    <lineage>
        <taxon>Bacteria</taxon>
        <taxon>Bacillati</taxon>
        <taxon>Actinomycetota</taxon>
        <taxon>Actinomycetes</taxon>
        <taxon>Kitasatosporales</taxon>
        <taxon>Streptomycetaceae</taxon>
        <taxon>Streptomyces</taxon>
    </lineage>
</organism>
<feature type="transmembrane region" description="Helical" evidence="1">
    <location>
        <begin position="104"/>
        <end position="122"/>
    </location>
</feature>
<dbReference type="Proteomes" id="UP001550603">
    <property type="component" value="Unassembled WGS sequence"/>
</dbReference>
<comment type="caution">
    <text evidence="2">The sequence shown here is derived from an EMBL/GenBank/DDBJ whole genome shotgun (WGS) entry which is preliminary data.</text>
</comment>
<feature type="transmembrane region" description="Helical" evidence="1">
    <location>
        <begin position="79"/>
        <end position="97"/>
    </location>
</feature>
<evidence type="ECO:0000313" key="3">
    <source>
        <dbReference type="Proteomes" id="UP001550603"/>
    </source>
</evidence>
<sequence>MNSLIPPLGMATLAFVLTVVLIVGTKETKQGKAKPLGWWAVLILSLLAGASFVAAGWPFDLVPKLVMGDLLGLVSAIKPGLKVPGLALALMAVLAWVGLTRRQVAVIGLILFYLLAGSGGSLGELAEKLRGIAENFAS</sequence>